<dbReference type="InterPro" id="IPR003141">
    <property type="entry name" value="Pol/His_phosphatase_N"/>
</dbReference>
<dbReference type="SMART" id="SM00481">
    <property type="entry name" value="POLIIIAc"/>
    <property type="match status" value="1"/>
</dbReference>
<evidence type="ECO:0000259" key="1">
    <source>
        <dbReference type="SMART" id="SM00481"/>
    </source>
</evidence>
<feature type="domain" description="Polymerase/histidinol phosphatase N-terminal" evidence="1">
    <location>
        <begin position="135"/>
        <end position="197"/>
    </location>
</feature>
<dbReference type="RefSeq" id="WP_253057723.1">
    <property type="nucleotide sequence ID" value="NZ_JAMXWM010000001.1"/>
</dbReference>
<dbReference type="InterPro" id="IPR004013">
    <property type="entry name" value="PHP_dom"/>
</dbReference>
<dbReference type="CDD" id="cd07432">
    <property type="entry name" value="PHP_HisPPase"/>
    <property type="match status" value="1"/>
</dbReference>
<keyword evidence="3" id="KW-1185">Reference proteome</keyword>
<dbReference type="PANTHER" id="PTHR42924">
    <property type="entry name" value="EXONUCLEASE"/>
    <property type="match status" value="1"/>
</dbReference>
<proteinExistence type="predicted"/>
<name>A0ABW5S300_9BACL</name>
<dbReference type="SUPFAM" id="SSF89550">
    <property type="entry name" value="PHP domain-like"/>
    <property type="match status" value="1"/>
</dbReference>
<accession>A0ABW5S300</accession>
<evidence type="ECO:0000313" key="2">
    <source>
        <dbReference type="EMBL" id="MFD2694165.1"/>
    </source>
</evidence>
<dbReference type="InterPro" id="IPR052018">
    <property type="entry name" value="PHP_domain"/>
</dbReference>
<dbReference type="PANTHER" id="PTHR42924:SF3">
    <property type="entry name" value="POLYMERASE_HISTIDINOL PHOSPHATASE N-TERMINAL DOMAIN-CONTAINING PROTEIN"/>
    <property type="match status" value="1"/>
</dbReference>
<protein>
    <submittedName>
        <fullName evidence="2">CehA/McbA family metallohydrolase</fullName>
    </submittedName>
</protein>
<gene>
    <name evidence="2" type="ORF">ACFSUE_11075</name>
</gene>
<dbReference type="Gene3D" id="3.20.20.140">
    <property type="entry name" value="Metal-dependent hydrolases"/>
    <property type="match status" value="1"/>
</dbReference>
<evidence type="ECO:0000313" key="3">
    <source>
        <dbReference type="Proteomes" id="UP001597399"/>
    </source>
</evidence>
<dbReference type="NCBIfam" id="NF038032">
    <property type="entry name" value="CehA_McbA_metalo"/>
    <property type="match status" value="1"/>
</dbReference>
<comment type="caution">
    <text evidence="2">The sequence shown here is derived from an EMBL/GenBank/DDBJ whole genome shotgun (WGS) entry which is preliminary data.</text>
</comment>
<dbReference type="Pfam" id="PF02811">
    <property type="entry name" value="PHP"/>
    <property type="match status" value="1"/>
</dbReference>
<dbReference type="EMBL" id="JBHUMQ010000026">
    <property type="protein sequence ID" value="MFD2694165.1"/>
    <property type="molecule type" value="Genomic_DNA"/>
</dbReference>
<sequence>MSANQIVIKKNLTKADEGLYLPFEFNVGEGIERIDIEYSYEKVKQMKQQGVTLTEDHATIDFSITSSDRHYLGSSGSNRSHLFFSSTESSVGFLNDPIKPGKWTVTVGAYKIPEEGIEVTYTILFTPKKRRLFKGDTHVHTNGSDGALSIETIVRQAKELNLDYLFITDHNNFAVNTNYFNSGTLTVIPGMEWTQYNGHAGFLGTVKPFAGNFVSQSIDDTRSKMSEAQNNGALIVLNHPFCPDCPWKWGFDVPFDAIEIWNGVIAERNMKAINWWHEQLCLGKKIPITGGSDFHRPGLLNSLGVPTYCVYALSKDPEDILSAIRHGSGYITYTINAPTLDLWSKACSFGDTVDRHSEITVSVSQLKGGEEIHFITDNGREIKTIPKKCSDAEYSQVCKNSKFFRIEIYGNYIKGLEKKLELISNPIYFRG</sequence>
<dbReference type="InterPro" id="IPR016195">
    <property type="entry name" value="Pol/histidinol_Pase-like"/>
</dbReference>
<organism evidence="2 3">
    <name type="scientific">Sporolactobacillus shoreicorticis</name>
    <dbReference type="NCBI Taxonomy" id="1923877"/>
    <lineage>
        <taxon>Bacteria</taxon>
        <taxon>Bacillati</taxon>
        <taxon>Bacillota</taxon>
        <taxon>Bacilli</taxon>
        <taxon>Bacillales</taxon>
        <taxon>Sporolactobacillaceae</taxon>
        <taxon>Sporolactobacillus</taxon>
    </lineage>
</organism>
<reference evidence="3" key="1">
    <citation type="journal article" date="2019" name="Int. J. Syst. Evol. Microbiol.">
        <title>The Global Catalogue of Microorganisms (GCM) 10K type strain sequencing project: providing services to taxonomists for standard genome sequencing and annotation.</title>
        <authorList>
            <consortium name="The Broad Institute Genomics Platform"/>
            <consortium name="The Broad Institute Genome Sequencing Center for Infectious Disease"/>
            <person name="Wu L."/>
            <person name="Ma J."/>
        </authorList>
    </citation>
    <scope>NUCLEOTIDE SEQUENCE [LARGE SCALE GENOMIC DNA]</scope>
    <source>
        <strain evidence="3">TISTR 2466</strain>
    </source>
</reference>
<dbReference type="Proteomes" id="UP001597399">
    <property type="component" value="Unassembled WGS sequence"/>
</dbReference>